<evidence type="ECO:0000313" key="7">
    <source>
        <dbReference type="Proteomes" id="UP000562045"/>
    </source>
</evidence>
<sequence length="123" mass="13274">MTNNDVEVELPNVEGRTWRRACAAHDVPEDEGLCVGTLPPVSVFVTEGEYFCIDDTCTHETYSLADGWVADGFVECALHLAKFNLRTGEPLAPPATTAVAVHPVALVDGVLYVALPSAYLIKE</sequence>
<evidence type="ECO:0000256" key="4">
    <source>
        <dbReference type="ARBA" id="ARBA00023014"/>
    </source>
</evidence>
<dbReference type="PROSITE" id="PS51296">
    <property type="entry name" value="RIESKE"/>
    <property type="match status" value="1"/>
</dbReference>
<keyword evidence="1" id="KW-0001">2Fe-2S</keyword>
<dbReference type="GO" id="GO:0046872">
    <property type="term" value="F:metal ion binding"/>
    <property type="evidence" value="ECO:0007669"/>
    <property type="project" value="UniProtKB-KW"/>
</dbReference>
<dbReference type="GO" id="GO:0016705">
    <property type="term" value="F:oxidoreductase activity, acting on paired donors, with incorporation or reduction of molecular oxygen"/>
    <property type="evidence" value="ECO:0007669"/>
    <property type="project" value="UniProtKB-ARBA"/>
</dbReference>
<organism evidence="6 7">
    <name type="scientific">Nocardioides aromaticivorans</name>
    <dbReference type="NCBI Taxonomy" id="200618"/>
    <lineage>
        <taxon>Bacteria</taxon>
        <taxon>Bacillati</taxon>
        <taxon>Actinomycetota</taxon>
        <taxon>Actinomycetes</taxon>
        <taxon>Propionibacteriales</taxon>
        <taxon>Nocardioidaceae</taxon>
        <taxon>Nocardioides</taxon>
    </lineage>
</organism>
<dbReference type="PANTHER" id="PTHR21496:SF23">
    <property type="entry name" value="3-PHENYLPROPIONATE_CINNAMIC ACID DIOXYGENASE FERREDOXIN SUBUNIT"/>
    <property type="match status" value="1"/>
</dbReference>
<keyword evidence="3" id="KW-0408">Iron</keyword>
<evidence type="ECO:0000259" key="5">
    <source>
        <dbReference type="PROSITE" id="PS51296"/>
    </source>
</evidence>
<protein>
    <submittedName>
        <fullName evidence="6">Nitrite reductase/ring-hydroxylating ferredoxin subunit</fullName>
    </submittedName>
</protein>
<gene>
    <name evidence="6" type="ORF">BJ993_004926</name>
</gene>
<dbReference type="Proteomes" id="UP000562045">
    <property type="component" value="Unassembled WGS sequence"/>
</dbReference>
<dbReference type="EMBL" id="JACBZM010000002">
    <property type="protein sequence ID" value="NYI47780.1"/>
    <property type="molecule type" value="Genomic_DNA"/>
</dbReference>
<keyword evidence="4" id="KW-0411">Iron-sulfur</keyword>
<dbReference type="GO" id="GO:0004497">
    <property type="term" value="F:monooxygenase activity"/>
    <property type="evidence" value="ECO:0007669"/>
    <property type="project" value="UniProtKB-ARBA"/>
</dbReference>
<dbReference type="GO" id="GO:0051537">
    <property type="term" value="F:2 iron, 2 sulfur cluster binding"/>
    <property type="evidence" value="ECO:0007669"/>
    <property type="project" value="UniProtKB-KW"/>
</dbReference>
<evidence type="ECO:0000256" key="1">
    <source>
        <dbReference type="ARBA" id="ARBA00022714"/>
    </source>
</evidence>
<reference evidence="6 7" key="1">
    <citation type="submission" date="2020-07" db="EMBL/GenBank/DDBJ databases">
        <title>Sequencing the genomes of 1000 actinobacteria strains.</title>
        <authorList>
            <person name="Klenk H.-P."/>
        </authorList>
    </citation>
    <scope>NUCLEOTIDE SEQUENCE [LARGE SCALE GENOMIC DNA]</scope>
    <source>
        <strain evidence="6 7">DSM 15131</strain>
    </source>
</reference>
<evidence type="ECO:0000313" key="6">
    <source>
        <dbReference type="EMBL" id="NYI47780.1"/>
    </source>
</evidence>
<evidence type="ECO:0000256" key="2">
    <source>
        <dbReference type="ARBA" id="ARBA00022723"/>
    </source>
</evidence>
<dbReference type="PANTHER" id="PTHR21496">
    <property type="entry name" value="FERREDOXIN-RELATED"/>
    <property type="match status" value="1"/>
</dbReference>
<dbReference type="InterPro" id="IPR017941">
    <property type="entry name" value="Rieske_2Fe-2S"/>
</dbReference>
<dbReference type="AlphaFoldDB" id="A0A7Y9ZMV6"/>
<dbReference type="Gene3D" id="2.102.10.10">
    <property type="entry name" value="Rieske [2Fe-2S] iron-sulphur domain"/>
    <property type="match status" value="1"/>
</dbReference>
<comment type="caution">
    <text evidence="6">The sequence shown here is derived from an EMBL/GenBank/DDBJ whole genome shotgun (WGS) entry which is preliminary data.</text>
</comment>
<proteinExistence type="predicted"/>
<dbReference type="CDD" id="cd03528">
    <property type="entry name" value="Rieske_RO_ferredoxin"/>
    <property type="match status" value="1"/>
</dbReference>
<keyword evidence="2" id="KW-0479">Metal-binding</keyword>
<feature type="domain" description="Rieske" evidence="5">
    <location>
        <begin position="19"/>
        <end position="113"/>
    </location>
</feature>
<dbReference type="RefSeq" id="WP_179652677.1">
    <property type="nucleotide sequence ID" value="NZ_JACBZM010000002.1"/>
</dbReference>
<dbReference type="InterPro" id="IPR036922">
    <property type="entry name" value="Rieske_2Fe-2S_sf"/>
</dbReference>
<dbReference type="Pfam" id="PF00355">
    <property type="entry name" value="Rieske"/>
    <property type="match status" value="1"/>
</dbReference>
<name>A0A7Y9ZMV6_9ACTN</name>
<accession>A0A7Y9ZMV6</accession>
<evidence type="ECO:0000256" key="3">
    <source>
        <dbReference type="ARBA" id="ARBA00023004"/>
    </source>
</evidence>
<dbReference type="SUPFAM" id="SSF50022">
    <property type="entry name" value="ISP domain"/>
    <property type="match status" value="1"/>
</dbReference>